<dbReference type="InterPro" id="IPR025232">
    <property type="entry name" value="DUF4174"/>
</dbReference>
<keyword evidence="1" id="KW-0732">Signal</keyword>
<keyword evidence="4" id="KW-1185">Reference proteome</keyword>
<reference evidence="3 4" key="1">
    <citation type="submission" date="2019-03" db="EMBL/GenBank/DDBJ databases">
        <title>Genomic Encyclopedia of Type Strains, Phase IV (KMG-IV): sequencing the most valuable type-strain genomes for metagenomic binning, comparative biology and taxonomic classification.</title>
        <authorList>
            <person name="Goeker M."/>
        </authorList>
    </citation>
    <scope>NUCLEOTIDE SEQUENCE [LARGE SCALE GENOMIC DNA]</scope>
    <source>
        <strain evidence="3 4">DSM 15505</strain>
    </source>
</reference>
<feature type="domain" description="DUF4174" evidence="2">
    <location>
        <begin position="17"/>
        <end position="126"/>
    </location>
</feature>
<accession>A0A4R7JYE3</accession>
<dbReference type="EMBL" id="SOAX01000002">
    <property type="protein sequence ID" value="TDT43530.1"/>
    <property type="molecule type" value="Genomic_DNA"/>
</dbReference>
<evidence type="ECO:0000313" key="3">
    <source>
        <dbReference type="EMBL" id="TDT43530.1"/>
    </source>
</evidence>
<organism evidence="3 4">
    <name type="scientific">Halospina denitrificans</name>
    <dbReference type="NCBI Taxonomy" id="332522"/>
    <lineage>
        <taxon>Bacteria</taxon>
        <taxon>Pseudomonadati</taxon>
        <taxon>Pseudomonadota</taxon>
        <taxon>Gammaproteobacteria</taxon>
        <taxon>Halospina</taxon>
    </lineage>
</organism>
<gene>
    <name evidence="3" type="ORF">DES49_1348</name>
</gene>
<dbReference type="AlphaFoldDB" id="A0A4R7JYE3"/>
<name>A0A4R7JYE3_9GAMM</name>
<evidence type="ECO:0000259" key="2">
    <source>
        <dbReference type="Pfam" id="PF13778"/>
    </source>
</evidence>
<dbReference type="Proteomes" id="UP000295830">
    <property type="component" value="Unassembled WGS sequence"/>
</dbReference>
<proteinExistence type="predicted"/>
<dbReference type="Pfam" id="PF13778">
    <property type="entry name" value="DUF4174"/>
    <property type="match status" value="1"/>
</dbReference>
<protein>
    <submittedName>
        <fullName evidence="3">Uncharacterized protein DUF4174</fullName>
    </submittedName>
</protein>
<evidence type="ECO:0000313" key="4">
    <source>
        <dbReference type="Proteomes" id="UP000295830"/>
    </source>
</evidence>
<evidence type="ECO:0000256" key="1">
    <source>
        <dbReference type="ARBA" id="ARBA00022729"/>
    </source>
</evidence>
<sequence>MSLFLVSTAGAQSMESLSDLQWENRIILVKASSNPEEAVGLLHKFRDGVAERDVLWFVVTDQAIESNLQTMTAGMAESVRQKLEVQPEGASVILVGKDGGIKDRGSELDLERLFSRIDQMPMRLREMREQDEGE</sequence>
<comment type="caution">
    <text evidence="3">The sequence shown here is derived from an EMBL/GenBank/DDBJ whole genome shotgun (WGS) entry which is preliminary data.</text>
</comment>